<keyword evidence="2" id="KW-1185">Reference proteome</keyword>
<proteinExistence type="predicted"/>
<dbReference type="OrthoDB" id="6690744at2"/>
<evidence type="ECO:0000313" key="1">
    <source>
        <dbReference type="EMBL" id="EKE75208.1"/>
    </source>
</evidence>
<evidence type="ECO:0000313" key="2">
    <source>
        <dbReference type="Proteomes" id="UP000006755"/>
    </source>
</evidence>
<accession>K2JJ00</accession>
<reference evidence="1 2" key="1">
    <citation type="journal article" date="2012" name="J. Bacteriol.">
        <title>Genome Sequence of Gallaecimonas xiamenensis Type Strain 3-C-1.</title>
        <authorList>
            <person name="Lai Q."/>
            <person name="Wang L."/>
            <person name="Wang W."/>
            <person name="Shao Z."/>
        </authorList>
    </citation>
    <scope>NUCLEOTIDE SEQUENCE [LARGE SCALE GENOMIC DNA]</scope>
    <source>
        <strain evidence="1 2">3-C-1</strain>
    </source>
</reference>
<dbReference type="Proteomes" id="UP000006755">
    <property type="component" value="Unassembled WGS sequence"/>
</dbReference>
<organism evidence="1 2">
    <name type="scientific">Gallaecimonas xiamenensis 3-C-1</name>
    <dbReference type="NCBI Taxonomy" id="745411"/>
    <lineage>
        <taxon>Bacteria</taxon>
        <taxon>Pseudomonadati</taxon>
        <taxon>Pseudomonadota</taxon>
        <taxon>Gammaproteobacteria</taxon>
        <taxon>Enterobacterales</taxon>
        <taxon>Gallaecimonadaceae</taxon>
        <taxon>Gallaecimonas</taxon>
    </lineage>
</organism>
<dbReference type="STRING" id="745411.B3C1_08026"/>
<protein>
    <submittedName>
        <fullName evidence="1">Uncharacterized protein</fullName>
    </submittedName>
</protein>
<dbReference type="eggNOG" id="ENOG5032YDD">
    <property type="taxonomic scope" value="Bacteria"/>
</dbReference>
<dbReference type="AlphaFoldDB" id="K2JJ00"/>
<dbReference type="EMBL" id="AMRI01000009">
    <property type="protein sequence ID" value="EKE75208.1"/>
    <property type="molecule type" value="Genomic_DNA"/>
</dbReference>
<comment type="caution">
    <text evidence="1">The sequence shown here is derived from an EMBL/GenBank/DDBJ whole genome shotgun (WGS) entry which is preliminary data.</text>
</comment>
<gene>
    <name evidence="1" type="ORF">B3C1_08026</name>
</gene>
<name>K2JJ00_9GAMM</name>
<sequence>MPANSITKEQWASVQEELAGSFAMVAFQHGEVRVSINRARVSESRSALAVYLDGQICVSWGHPCVKDGYREDICRYWRRRSSAVYSPKEKARLIKAYGKRRVKQHFPNLDDAYVWWDCTFNTAQSLVTQFKKLDGLKVLAIGFAACQTLAGGEHGF</sequence>
<dbReference type="RefSeq" id="WP_008484084.1">
    <property type="nucleotide sequence ID" value="NZ_AMRI01000009.1"/>
</dbReference>